<dbReference type="Proteomes" id="UP001243623">
    <property type="component" value="Chromosome"/>
</dbReference>
<dbReference type="PANTHER" id="PTHR37477:SF1">
    <property type="entry name" value="COBALT-PRECORRIN-5A HYDROLASE"/>
    <property type="match status" value="1"/>
</dbReference>
<keyword evidence="4" id="KW-0378">Hydrolase</keyword>
<dbReference type="SUPFAM" id="SSF159672">
    <property type="entry name" value="CbiG N-terminal domain-like"/>
    <property type="match status" value="1"/>
</dbReference>
<reference evidence="4" key="1">
    <citation type="submission" date="2023-03" db="EMBL/GenBank/DDBJ databases">
        <title>Selenobaculum gbiensis gen. nov. sp. nov., a new bacterium isolated from the gut microbiota of IBD patient.</title>
        <authorList>
            <person name="Yeo S."/>
            <person name="Park H."/>
            <person name="Huh C.S."/>
        </authorList>
    </citation>
    <scope>NUCLEOTIDE SEQUENCE</scope>
    <source>
        <strain evidence="4">ICN-92133</strain>
    </source>
</reference>
<dbReference type="InterPro" id="IPR021744">
    <property type="entry name" value="CbiG_N"/>
</dbReference>
<dbReference type="GO" id="GO:0009236">
    <property type="term" value="P:cobalamin biosynthetic process"/>
    <property type="evidence" value="ECO:0007669"/>
    <property type="project" value="InterPro"/>
</dbReference>
<evidence type="ECO:0000259" key="2">
    <source>
        <dbReference type="Pfam" id="PF11760"/>
    </source>
</evidence>
<dbReference type="SUPFAM" id="SSF159664">
    <property type="entry name" value="CobE/GbiG C-terminal domain-like"/>
    <property type="match status" value="1"/>
</dbReference>
<protein>
    <submittedName>
        <fullName evidence="4">Cobalt-precorrin 5A hydrolase</fullName>
    </submittedName>
</protein>
<name>A0A9Y2ES42_9FIRM</name>
<evidence type="ECO:0000259" key="1">
    <source>
        <dbReference type="Pfam" id="PF01890"/>
    </source>
</evidence>
<dbReference type="Pfam" id="PF11760">
    <property type="entry name" value="CbiG_N"/>
    <property type="match status" value="1"/>
</dbReference>
<dbReference type="Gene3D" id="3.40.50.11220">
    <property type="match status" value="1"/>
</dbReference>
<dbReference type="InterPro" id="IPR002750">
    <property type="entry name" value="CobE/GbiG_C"/>
</dbReference>
<feature type="domain" description="Cobalamin synthesis G N-terminal" evidence="2">
    <location>
        <begin position="48"/>
        <end position="127"/>
    </location>
</feature>
<dbReference type="Pfam" id="PF01890">
    <property type="entry name" value="CbiG_C"/>
    <property type="match status" value="1"/>
</dbReference>
<dbReference type="InterPro" id="IPR021745">
    <property type="entry name" value="CbiG_mid"/>
</dbReference>
<organism evidence="4 5">
    <name type="scientific">Selenobaculum gibii</name>
    <dbReference type="NCBI Taxonomy" id="3054208"/>
    <lineage>
        <taxon>Bacteria</taxon>
        <taxon>Bacillati</taxon>
        <taxon>Bacillota</taxon>
        <taxon>Negativicutes</taxon>
        <taxon>Selenomonadales</taxon>
        <taxon>Selenomonadaceae</taxon>
        <taxon>Selenobaculum</taxon>
    </lineage>
</organism>
<feature type="domain" description="CobE/GbiG C-terminal" evidence="1">
    <location>
        <begin position="226"/>
        <end position="346"/>
    </location>
</feature>
<accession>A0A9Y2ES42</accession>
<dbReference type="AlphaFoldDB" id="A0A9Y2ES42"/>
<dbReference type="EMBL" id="CP120678">
    <property type="protein sequence ID" value="WIW71912.1"/>
    <property type="molecule type" value="Genomic_DNA"/>
</dbReference>
<feature type="domain" description="Cobalamin biosynthesis central region" evidence="3">
    <location>
        <begin position="133"/>
        <end position="212"/>
    </location>
</feature>
<dbReference type="Pfam" id="PF11761">
    <property type="entry name" value="CbiG_mid"/>
    <property type="match status" value="1"/>
</dbReference>
<proteinExistence type="predicted"/>
<dbReference type="KEGG" id="sgbi:P3F81_06355"/>
<dbReference type="InterPro" id="IPR036518">
    <property type="entry name" value="CobE/GbiG_C_sf"/>
</dbReference>
<gene>
    <name evidence="4" type="ORF">P3F81_06355</name>
</gene>
<evidence type="ECO:0000313" key="5">
    <source>
        <dbReference type="Proteomes" id="UP001243623"/>
    </source>
</evidence>
<dbReference type="InterPro" id="IPR038029">
    <property type="entry name" value="GbiG_N_sf"/>
</dbReference>
<dbReference type="PANTHER" id="PTHR37477">
    <property type="entry name" value="COBALT-PRECORRIN-5A HYDROLASE"/>
    <property type="match status" value="1"/>
</dbReference>
<keyword evidence="5" id="KW-1185">Reference proteome</keyword>
<evidence type="ECO:0000313" key="4">
    <source>
        <dbReference type="EMBL" id="WIW71912.1"/>
    </source>
</evidence>
<dbReference type="InterPro" id="IPR052553">
    <property type="entry name" value="CbiG_hydrolase"/>
</dbReference>
<sequence length="349" mass="38147">MKLAVISLTSTGVKLAEKISRGKNADMFCKKGTKKEFGVEFDSLKGLVSDIFQAYDGIIFIMATGIVVRIIAPLIVHKKKDPAIVVLDEMGNHSISLLSGHLGGANRLAIEIAKTVQADPVITTATDVHNKVAADMVAVDLNLTIASFTMLKKVNLAIANQASVPFFIDQTMENFALYLKKAQEKQLNLIPIDMSKKTLPDGIKVLITDKKDFSLSDGLILSPRKVVIGIGCRKGVTEEEIFSSLTQACKIADITIEQIRCFASTIVKKDETGLLTVCKRINKPVYFYSNHELKQAIDKYKLECSAFVQSRIGVGNVCEAAAMIASQSKKIVLPKTKLIKTTIAIAWEE</sequence>
<dbReference type="Gene3D" id="3.30.420.180">
    <property type="entry name" value="CobE/GbiG C-terminal domain"/>
    <property type="match status" value="1"/>
</dbReference>
<evidence type="ECO:0000259" key="3">
    <source>
        <dbReference type="Pfam" id="PF11761"/>
    </source>
</evidence>
<dbReference type="RefSeq" id="WP_147668735.1">
    <property type="nucleotide sequence ID" value="NZ_CP120678.1"/>
</dbReference>
<dbReference type="GO" id="GO:0016787">
    <property type="term" value="F:hydrolase activity"/>
    <property type="evidence" value="ECO:0007669"/>
    <property type="project" value="UniProtKB-KW"/>
</dbReference>